<evidence type="ECO:0000313" key="6">
    <source>
        <dbReference type="EMBL" id="KAK1893658.1"/>
    </source>
</evidence>
<protein>
    <submittedName>
        <fullName evidence="6">Spectrin beta chain non-erythrocytic 5</fullName>
    </submittedName>
</protein>
<dbReference type="Pfam" id="PF00307">
    <property type="entry name" value="CH"/>
    <property type="match status" value="2"/>
</dbReference>
<dbReference type="InterPro" id="IPR018159">
    <property type="entry name" value="Spectrin/alpha-actinin"/>
</dbReference>
<dbReference type="PROSITE" id="PS50021">
    <property type="entry name" value="CH"/>
    <property type="match status" value="2"/>
</dbReference>
<dbReference type="PROSITE" id="PS00019">
    <property type="entry name" value="ACTININ_1"/>
    <property type="match status" value="1"/>
</dbReference>
<gene>
    <name evidence="6" type="ORF">KUDE01_019121</name>
</gene>
<comment type="caution">
    <text evidence="6">The sequence shown here is derived from an EMBL/GenBank/DDBJ whole genome shotgun (WGS) entry which is preliminary data.</text>
</comment>
<feature type="coiled-coil region" evidence="3">
    <location>
        <begin position="500"/>
        <end position="527"/>
    </location>
</feature>
<evidence type="ECO:0000256" key="2">
    <source>
        <dbReference type="ARBA" id="ARBA00023203"/>
    </source>
</evidence>
<feature type="compositionally biased region" description="Polar residues" evidence="4">
    <location>
        <begin position="1019"/>
        <end position="1028"/>
    </location>
</feature>
<dbReference type="CDD" id="cd00176">
    <property type="entry name" value="SPEC"/>
    <property type="match status" value="2"/>
</dbReference>
<organism evidence="6 7">
    <name type="scientific">Dissostichus eleginoides</name>
    <name type="common">Patagonian toothfish</name>
    <name type="synonym">Dissostichus amissus</name>
    <dbReference type="NCBI Taxonomy" id="100907"/>
    <lineage>
        <taxon>Eukaryota</taxon>
        <taxon>Metazoa</taxon>
        <taxon>Chordata</taxon>
        <taxon>Craniata</taxon>
        <taxon>Vertebrata</taxon>
        <taxon>Euteleostomi</taxon>
        <taxon>Actinopterygii</taxon>
        <taxon>Neopterygii</taxon>
        <taxon>Teleostei</taxon>
        <taxon>Neoteleostei</taxon>
        <taxon>Acanthomorphata</taxon>
        <taxon>Eupercaria</taxon>
        <taxon>Perciformes</taxon>
        <taxon>Notothenioidei</taxon>
        <taxon>Nototheniidae</taxon>
        <taxon>Dissostichus</taxon>
    </lineage>
</organism>
<feature type="region of interest" description="Disordered" evidence="4">
    <location>
        <begin position="902"/>
        <end position="959"/>
    </location>
</feature>
<feature type="compositionally biased region" description="Polar residues" evidence="4">
    <location>
        <begin position="902"/>
        <end position="922"/>
    </location>
</feature>
<dbReference type="CDD" id="cd21247">
    <property type="entry name" value="CH_SPTBN5_rpt1"/>
    <property type="match status" value="1"/>
</dbReference>
<feature type="domain" description="Calponin-homology (CH)" evidence="5">
    <location>
        <begin position="20"/>
        <end position="125"/>
    </location>
</feature>
<dbReference type="InterPro" id="IPR036872">
    <property type="entry name" value="CH_dom_sf"/>
</dbReference>
<evidence type="ECO:0000313" key="7">
    <source>
        <dbReference type="Proteomes" id="UP001228049"/>
    </source>
</evidence>
<evidence type="ECO:0000256" key="4">
    <source>
        <dbReference type="SAM" id="MobiDB-lite"/>
    </source>
</evidence>
<sequence length="1028" mass="118609">MEVQEDGAGRVRELQEQRMTVQKKTFTKWMNSVFTKNGEKVELTDVYTELKTGVALIRLLELISKEKLPKPTQRKLRVHCLENNSNAISFLKTKIRVDLIGPENVVDGDRTLILGLLWIIILRFQIGPINLDELDGGGSKAKRSAKEALLIWCQRKTAGYDGVNVQDFSSSWRSGLAFNALIHAHRPDLFDYRRFHADDPLRNLDHAFRLAERQFGIMQLLEVEDMVVPHPDEKSIMTYVSLYYHYFSKMKQGQTIQKRLAKRDRRRHTPLPAVCSERQEKTHTFTCCVLRETGEDTHLYLLSAQRDRRRHTPLPAVCSERQEKTHTFTCCLLRETAEDTHLYLLSAQRDSRRHTPLPAQRDRRRHTPLPAVCSERQVYLLSAQRDRSGDRMREFTIVGMLMELDDMKVQYERLVSDLLHWIKTKVVQLNDRRFPNSVREMQKLMMAFKTYRTVEKPPKYQERGAIEAHLFSLKTQLAANNQWAYNPPEEKSWAVLERAEHERERALQEALLRLENLEQLAQKFERKAALREGYLEDTLRLIRRQDIRGLSSLEEAQAAGRRLEALSTDALAREPRFAALRDMAKTIERGNYHSKQQIMEREENISHRWKDLLQQLQEQRGLLGNVVESLSILRDIELVSQDLKELQASSSEFGKQLAEVESLLQKQDLLEAQFSAHGETITAISRTALKVKARDGQQIQSRVRALEAQYKSLVSLSSNRRRQLEAQLKLFEFFHDSEEMEAWLYERWLRLQIAGLGRDLNHIQLAQHKHKVLEAELQAQESLYQGILGRGQDLLSKQSQANQRSIQKWISTLKKMWSHLTDEATARRNRLEAAAIIKQYFADVAEAESWLGDRKPLLTSEDHGKDESSTAALLQRHQRIEKEMSAYASEIKRLSEQARSAAQRTALTAEPQQSKMIQYSDSSGDEEDGKVTSPQPAVRKGKGTRDPQSEDSKAKVRFKYSRGQFPWDRNEIVSIVGTEPDGDRVLAKDSRGNQQLIPKTYLSLLPATAPPPSEPISTNGEQESPNRK</sequence>
<dbReference type="PANTHER" id="PTHR11915">
    <property type="entry name" value="SPECTRIN/FILAMIN RELATED CYTOSKELETAL PROTEIN"/>
    <property type="match status" value="1"/>
</dbReference>
<name>A0AAD9F5K3_DISEL</name>
<dbReference type="Pfam" id="PF00435">
    <property type="entry name" value="Spectrin"/>
    <property type="match status" value="4"/>
</dbReference>
<feature type="region of interest" description="Disordered" evidence="4">
    <location>
        <begin position="978"/>
        <end position="1028"/>
    </location>
</feature>
<dbReference type="SUPFAM" id="SSF46966">
    <property type="entry name" value="Spectrin repeat"/>
    <property type="match status" value="4"/>
</dbReference>
<dbReference type="GO" id="GO:0003779">
    <property type="term" value="F:actin binding"/>
    <property type="evidence" value="ECO:0007669"/>
    <property type="project" value="UniProtKB-KW"/>
</dbReference>
<feature type="domain" description="Calponin-homology (CH)" evidence="5">
    <location>
        <begin position="143"/>
        <end position="248"/>
    </location>
</feature>
<evidence type="ECO:0000256" key="3">
    <source>
        <dbReference type="SAM" id="Coils"/>
    </source>
</evidence>
<feature type="compositionally biased region" description="Basic and acidic residues" evidence="4">
    <location>
        <begin position="981"/>
        <end position="991"/>
    </location>
</feature>
<dbReference type="InterPro" id="IPR002017">
    <property type="entry name" value="Spectrin_repeat"/>
</dbReference>
<dbReference type="SUPFAM" id="SSF47576">
    <property type="entry name" value="Calponin-homology domain, CH-domain"/>
    <property type="match status" value="1"/>
</dbReference>
<feature type="compositionally biased region" description="Basic and acidic residues" evidence="4">
    <location>
        <begin position="943"/>
        <end position="954"/>
    </location>
</feature>
<reference evidence="6" key="1">
    <citation type="submission" date="2023-04" db="EMBL/GenBank/DDBJ databases">
        <title>Chromosome-level genome of Chaenocephalus aceratus.</title>
        <authorList>
            <person name="Park H."/>
        </authorList>
    </citation>
    <scope>NUCLEOTIDE SEQUENCE</scope>
    <source>
        <strain evidence="6">DE</strain>
        <tissue evidence="6">Muscle</tissue>
    </source>
</reference>
<dbReference type="FunFam" id="1.10.418.10:FF:000089">
    <property type="entry name" value="Spectrin beta chain"/>
    <property type="match status" value="1"/>
</dbReference>
<dbReference type="AlphaFoldDB" id="A0AAD9F5K3"/>
<accession>A0AAD9F5K3</accession>
<dbReference type="PROSITE" id="PS00020">
    <property type="entry name" value="ACTININ_2"/>
    <property type="match status" value="1"/>
</dbReference>
<dbReference type="InterPro" id="IPR001589">
    <property type="entry name" value="Actinin_actin-bd_CS"/>
</dbReference>
<dbReference type="EMBL" id="JASDAP010000011">
    <property type="protein sequence ID" value="KAK1893658.1"/>
    <property type="molecule type" value="Genomic_DNA"/>
</dbReference>
<keyword evidence="1" id="KW-0677">Repeat</keyword>
<dbReference type="Gene3D" id="1.20.58.60">
    <property type="match status" value="3"/>
</dbReference>
<dbReference type="Proteomes" id="UP001228049">
    <property type="component" value="Unassembled WGS sequence"/>
</dbReference>
<evidence type="ECO:0000256" key="1">
    <source>
        <dbReference type="ARBA" id="ARBA00022737"/>
    </source>
</evidence>
<dbReference type="SMART" id="SM00150">
    <property type="entry name" value="SPEC"/>
    <property type="match status" value="4"/>
</dbReference>
<keyword evidence="2" id="KW-0009">Actin-binding</keyword>
<keyword evidence="3" id="KW-0175">Coiled coil</keyword>
<evidence type="ECO:0000259" key="5">
    <source>
        <dbReference type="PROSITE" id="PS50021"/>
    </source>
</evidence>
<dbReference type="InterPro" id="IPR001715">
    <property type="entry name" value="CH_dom"/>
</dbReference>
<proteinExistence type="predicted"/>
<keyword evidence="7" id="KW-1185">Reference proteome</keyword>
<dbReference type="Gene3D" id="1.10.418.10">
    <property type="entry name" value="Calponin-like domain"/>
    <property type="match status" value="2"/>
</dbReference>
<dbReference type="SMART" id="SM00033">
    <property type="entry name" value="CH"/>
    <property type="match status" value="2"/>
</dbReference>
<dbReference type="FunFam" id="1.10.418.10:FF:000001">
    <property type="entry name" value="Actinin alpha 1"/>
    <property type="match status" value="1"/>
</dbReference>